<keyword evidence="5" id="KW-0131">Cell cycle</keyword>
<keyword evidence="4" id="KW-0833">Ubl conjugation pathway</keyword>
<feature type="compositionally biased region" description="Low complexity" evidence="6">
    <location>
        <begin position="656"/>
        <end position="668"/>
    </location>
</feature>
<accession>A0AAV5GRC8</accession>
<protein>
    <recommendedName>
        <fullName evidence="1">Anaphase-promoting complex subunit 4</fullName>
    </recommendedName>
</protein>
<organism evidence="8 9">
    <name type="scientific">Rhodotorula paludigena</name>
    <dbReference type="NCBI Taxonomy" id="86838"/>
    <lineage>
        <taxon>Eukaryota</taxon>
        <taxon>Fungi</taxon>
        <taxon>Dikarya</taxon>
        <taxon>Basidiomycota</taxon>
        <taxon>Pucciniomycotina</taxon>
        <taxon>Microbotryomycetes</taxon>
        <taxon>Sporidiobolales</taxon>
        <taxon>Sporidiobolaceae</taxon>
        <taxon>Rhodotorula</taxon>
    </lineage>
</organism>
<dbReference type="EMBL" id="BQKY01000009">
    <property type="protein sequence ID" value="GJN91597.1"/>
    <property type="molecule type" value="Genomic_DNA"/>
</dbReference>
<feature type="region of interest" description="Disordered" evidence="6">
    <location>
        <begin position="644"/>
        <end position="669"/>
    </location>
</feature>
<keyword evidence="3" id="KW-0498">Mitosis</keyword>
<evidence type="ECO:0000313" key="8">
    <source>
        <dbReference type="EMBL" id="GJN91597.1"/>
    </source>
</evidence>
<evidence type="ECO:0000313" key="9">
    <source>
        <dbReference type="Proteomes" id="UP001342314"/>
    </source>
</evidence>
<dbReference type="Proteomes" id="UP001342314">
    <property type="component" value="Unassembled WGS sequence"/>
</dbReference>
<evidence type="ECO:0000256" key="4">
    <source>
        <dbReference type="ARBA" id="ARBA00022786"/>
    </source>
</evidence>
<evidence type="ECO:0000256" key="3">
    <source>
        <dbReference type="ARBA" id="ARBA00022776"/>
    </source>
</evidence>
<reference evidence="8 9" key="1">
    <citation type="submission" date="2021-12" db="EMBL/GenBank/DDBJ databases">
        <title>High titer production of polyol ester of fatty acids by Rhodotorula paludigena BS15 towards product separation-free biomass refinery.</title>
        <authorList>
            <person name="Mano J."/>
            <person name="Ono H."/>
            <person name="Tanaka T."/>
            <person name="Naito K."/>
            <person name="Sushida H."/>
            <person name="Ike M."/>
            <person name="Tokuyasu K."/>
            <person name="Kitaoka M."/>
        </authorList>
    </citation>
    <scope>NUCLEOTIDE SEQUENCE [LARGE SCALE GENOMIC DNA]</scope>
    <source>
        <strain evidence="8 9">BS15</strain>
    </source>
</reference>
<dbReference type="GO" id="GO:0034399">
    <property type="term" value="C:nuclear periphery"/>
    <property type="evidence" value="ECO:0007669"/>
    <property type="project" value="TreeGrafter"/>
</dbReference>
<feature type="region of interest" description="Disordered" evidence="6">
    <location>
        <begin position="681"/>
        <end position="729"/>
    </location>
</feature>
<feature type="compositionally biased region" description="Low complexity" evidence="6">
    <location>
        <begin position="718"/>
        <end position="729"/>
    </location>
</feature>
<sequence length="944" mass="98559">MASGLPVVSSKTLPAVLALPPDALCPAALDLAVLSSPRSTPDAPATDGKVALYRTHAAADLVWEWQPPPPPAPAPTGKFGLKGKGKAQPAGSIEHVVWNPAGDALAVLVAPPTSSPSAPSTLSLLSIHTGQPLLPPSTPLPSSSARPTTLNWQPLSYPSDPRLSPWALRLIARLPALPKIVKEGLPSAGAGNGPGAPGGGGIGGALGAGGPGMSGPGGGGGGGGVFGAKQAMLERERAKEAQRPLSMKDAAMRFPTVPPPARTAEEVDELGDARVRAAVDLGPPTAEGQTVLCVGDDKGGVHLYLAGSVYLGSVTVAGPILAITAIPSSSASTASFAIHCAPTPNSLAVQRLAVPLPTTLDTVLRQSTALRAHLEHAFEALQEARNHWDEARRIGKGWLQRIADLSRPNGVTALPITQLHLLLVTGRPLAGVHEFLASKMNERALAKWEQAMALALERLRGACWMSVGAACERVVVMLREMDAWARWPEKFADYRFARDDVLRAAELAKEAIRAAARLQCEVEEEERCFKQFCAWVHYELEKVAQQEGSDHRPNAAFSPLPVSHYIRNYLPPIATGISSFLSFGLASAPLAQSADLAQAEAWVAQLPVGERALIDEELGLPRANLAGGDATTLDATLKRMAEEVKGQADADELEQASAAADPSSPNAATRLPFATVTLNESATTGDSSFDPPPHSASFADTSSADPEAAARRPPAPSSPSKSSAARPSAPKSLPALLHLCARLVGGAMDAAVRAATGEKAVLGAMQARSEALDEANRSVRVKIVGAEGQERLCEVWLEGRSVAFARESTVEDVSAIQMARYKLETPDGAALRPVGFDVFGSSEVGFGFQTGEPEGAAAKYLVGTVNLEAMQWSSTDARATSPIPLSRQFALDAHYPPSAFAFRTDTLGRQRVATLGGEGRRLEVLDAGVSTVAAAGHDANAMQS</sequence>
<dbReference type="GO" id="GO:0070979">
    <property type="term" value="P:protein K11-linked ubiquitination"/>
    <property type="evidence" value="ECO:0007669"/>
    <property type="project" value="TreeGrafter"/>
</dbReference>
<gene>
    <name evidence="8" type="ORF">Rhopal_004620-T1</name>
</gene>
<dbReference type="AlphaFoldDB" id="A0AAV5GRC8"/>
<feature type="domain" description="Anaphase-promoting complex subunit 4 long" evidence="7">
    <location>
        <begin position="358"/>
        <end position="545"/>
    </location>
</feature>
<proteinExistence type="predicted"/>
<evidence type="ECO:0000256" key="5">
    <source>
        <dbReference type="ARBA" id="ARBA00023306"/>
    </source>
</evidence>
<dbReference type="GO" id="GO:0031145">
    <property type="term" value="P:anaphase-promoting complex-dependent catabolic process"/>
    <property type="evidence" value="ECO:0007669"/>
    <property type="project" value="InterPro"/>
</dbReference>
<dbReference type="InterPro" id="IPR024790">
    <property type="entry name" value="APC4_long_dom"/>
</dbReference>
<keyword evidence="9" id="KW-1185">Reference proteome</keyword>
<name>A0AAV5GRC8_9BASI</name>
<dbReference type="GO" id="GO:0005680">
    <property type="term" value="C:anaphase-promoting complex"/>
    <property type="evidence" value="ECO:0007669"/>
    <property type="project" value="InterPro"/>
</dbReference>
<comment type="caution">
    <text evidence="8">The sequence shown here is derived from an EMBL/GenBank/DDBJ whole genome shotgun (WGS) entry which is preliminary data.</text>
</comment>
<dbReference type="PANTHER" id="PTHR13260">
    <property type="entry name" value="ANAPHASE PROMOTING COMPLEX SUBUNIT 4 APC4"/>
    <property type="match status" value="1"/>
</dbReference>
<evidence type="ECO:0000256" key="1">
    <source>
        <dbReference type="ARBA" id="ARBA00016067"/>
    </source>
</evidence>
<evidence type="ECO:0000256" key="6">
    <source>
        <dbReference type="SAM" id="MobiDB-lite"/>
    </source>
</evidence>
<dbReference type="PANTHER" id="PTHR13260:SF0">
    <property type="entry name" value="ANAPHASE-PROMOTING COMPLEX SUBUNIT 4"/>
    <property type="match status" value="1"/>
</dbReference>
<dbReference type="Pfam" id="PF12896">
    <property type="entry name" value="ANAPC4"/>
    <property type="match status" value="1"/>
</dbReference>
<keyword evidence="2" id="KW-0132">Cell division</keyword>
<dbReference type="GO" id="GO:0051301">
    <property type="term" value="P:cell division"/>
    <property type="evidence" value="ECO:0007669"/>
    <property type="project" value="UniProtKB-KW"/>
</dbReference>
<evidence type="ECO:0000256" key="2">
    <source>
        <dbReference type="ARBA" id="ARBA00022618"/>
    </source>
</evidence>
<evidence type="ECO:0000259" key="7">
    <source>
        <dbReference type="Pfam" id="PF12896"/>
    </source>
</evidence>
<dbReference type="InterPro" id="IPR024789">
    <property type="entry name" value="APC4"/>
</dbReference>